<dbReference type="SUPFAM" id="SSF52980">
    <property type="entry name" value="Restriction endonuclease-like"/>
    <property type="match status" value="1"/>
</dbReference>
<evidence type="ECO:0000259" key="2">
    <source>
        <dbReference type="Pfam" id="PF23400"/>
    </source>
</evidence>
<dbReference type="Gene3D" id="3.40.1350.10">
    <property type="match status" value="1"/>
</dbReference>
<gene>
    <name evidence="3" type="ORF">SAMN05421721_11010</name>
</gene>
<keyword evidence="4" id="KW-1185">Reference proteome</keyword>
<evidence type="ECO:0000313" key="3">
    <source>
        <dbReference type="EMBL" id="SFM56221.1"/>
    </source>
</evidence>
<dbReference type="Proteomes" id="UP000199556">
    <property type="component" value="Unassembled WGS sequence"/>
</dbReference>
<dbReference type="OrthoDB" id="8477283at2"/>
<reference evidence="3 4" key="1">
    <citation type="submission" date="2016-10" db="EMBL/GenBank/DDBJ databases">
        <authorList>
            <person name="de Groot N.N."/>
        </authorList>
    </citation>
    <scope>NUCLEOTIDE SEQUENCE [LARGE SCALE GENOMIC DNA]</scope>
    <source>
        <strain evidence="3 4">DSM 4180</strain>
    </source>
</reference>
<evidence type="ECO:0008006" key="5">
    <source>
        <dbReference type="Google" id="ProtNLM"/>
    </source>
</evidence>
<dbReference type="AlphaFoldDB" id="A0A1I4RVK3"/>
<dbReference type="STRING" id="195064.SAMN05421721_11010"/>
<feature type="domain" description="Card1 endonuclease" evidence="1">
    <location>
        <begin position="247"/>
        <end position="383"/>
    </location>
</feature>
<evidence type="ECO:0000259" key="1">
    <source>
        <dbReference type="Pfam" id="PF09002"/>
    </source>
</evidence>
<name>A0A1I4RVK3_ECTMO</name>
<dbReference type="InterPro" id="IPR056339">
    <property type="entry name" value="CARF_Card1"/>
</dbReference>
<evidence type="ECO:0000313" key="4">
    <source>
        <dbReference type="Proteomes" id="UP000199556"/>
    </source>
</evidence>
<dbReference type="GO" id="GO:0003676">
    <property type="term" value="F:nucleic acid binding"/>
    <property type="evidence" value="ECO:0007669"/>
    <property type="project" value="InterPro"/>
</dbReference>
<accession>A0A1I4RVK3</accession>
<sequence length="389" mass="43513">MTQLHIQLVSAQLAGNLIPALMERPEHAALIVTPAMQAQGRLLRELEEEAGISVQTFENAPDAELPRLHEFALEVVEQLPEADEVVLNLTGGNKLMALGFLEMLRDTVHRRIYTDTAHGRLEHLPVGSERAESPTPLTPVLDVPLSLRAQGFRYRSAVSADEHWRRAAGERKQVAKKLAEVARDHGDFLGALNGVASRALDREGRLVAHEQAFDSPPRGRWAQNLRWLCDEGLLDWEEGAAAVTFLDEAHARFLNGGWLEEYVYHRLRDEGIDDVALGVEGTWDGTDGARNELDVVAVHANRLLVVECKTLRHGRDDALDDQQLYKLDSIGDKLRGFFGSSWMVSARTPTQSMRERARQHRIRLIGPDELPRLRAIVREWKASVEDAGA</sequence>
<dbReference type="InterPro" id="IPR011856">
    <property type="entry name" value="tRNA_endonuc-like_dom_sf"/>
</dbReference>
<dbReference type="InterPro" id="IPR015093">
    <property type="entry name" value="Card1_endonucl_dom"/>
</dbReference>
<dbReference type="Pfam" id="PF23400">
    <property type="entry name" value="CARF_Card1"/>
    <property type="match status" value="1"/>
</dbReference>
<protein>
    <recommendedName>
        <fullName evidence="5">CRISPR-associated protein, APE2256 family</fullName>
    </recommendedName>
</protein>
<dbReference type="InterPro" id="IPR011335">
    <property type="entry name" value="Restrct_endonuc-II-like"/>
</dbReference>
<feature type="domain" description="Card1 CARF" evidence="2">
    <location>
        <begin position="5"/>
        <end position="118"/>
    </location>
</feature>
<dbReference type="RefSeq" id="WP_090485814.1">
    <property type="nucleotide sequence ID" value="NZ_FOUO01000010.1"/>
</dbReference>
<dbReference type="Gene3D" id="1.10.10.680">
    <property type="entry name" value="Hypothetical protein VC1899 (Restriction endonuclease-like)"/>
    <property type="match status" value="1"/>
</dbReference>
<organism evidence="3 4">
    <name type="scientific">Ectothiorhodospira mobilis</name>
    <dbReference type="NCBI Taxonomy" id="195064"/>
    <lineage>
        <taxon>Bacteria</taxon>
        <taxon>Pseudomonadati</taxon>
        <taxon>Pseudomonadota</taxon>
        <taxon>Gammaproteobacteria</taxon>
        <taxon>Chromatiales</taxon>
        <taxon>Ectothiorhodospiraceae</taxon>
        <taxon>Ectothiorhodospira</taxon>
    </lineage>
</organism>
<dbReference type="Pfam" id="PF09002">
    <property type="entry name" value="Card1_endonuc"/>
    <property type="match status" value="1"/>
</dbReference>
<dbReference type="EMBL" id="FOUO01000010">
    <property type="protein sequence ID" value="SFM56221.1"/>
    <property type="molecule type" value="Genomic_DNA"/>
</dbReference>
<dbReference type="Gene3D" id="3.40.50.10770">
    <property type="entry name" value="Hypothetical protein VC1899 like domain (Restriction endonuclease-like)"/>
    <property type="match status" value="1"/>
</dbReference>
<proteinExistence type="predicted"/>